<name>A0A816CZQ0_9BILA</name>
<dbReference type="EMBL" id="CAJNOQ010043269">
    <property type="protein sequence ID" value="CAF1629819.1"/>
    <property type="molecule type" value="Genomic_DNA"/>
</dbReference>
<feature type="non-terminal residue" evidence="1">
    <location>
        <position position="1"/>
    </location>
</feature>
<dbReference type="EMBL" id="CAJOBC010111029">
    <property type="protein sequence ID" value="CAF4527542.1"/>
    <property type="molecule type" value="Genomic_DNA"/>
</dbReference>
<evidence type="ECO:0000313" key="2">
    <source>
        <dbReference type="EMBL" id="CAF4527542.1"/>
    </source>
</evidence>
<reference evidence="1" key="1">
    <citation type="submission" date="2021-02" db="EMBL/GenBank/DDBJ databases">
        <authorList>
            <person name="Nowell W R."/>
        </authorList>
    </citation>
    <scope>NUCLEOTIDE SEQUENCE</scope>
</reference>
<keyword evidence="3" id="KW-1185">Reference proteome</keyword>
<protein>
    <submittedName>
        <fullName evidence="1">Uncharacterized protein</fullName>
    </submittedName>
</protein>
<sequence length="55" mass="6256">TRILEVVEKRLEDYAKSAINSFSLQTLEEPTKLYPIGAAYNYRDLATDGLKEGYT</sequence>
<dbReference type="AlphaFoldDB" id="A0A816CZQ0"/>
<evidence type="ECO:0000313" key="1">
    <source>
        <dbReference type="EMBL" id="CAF1629819.1"/>
    </source>
</evidence>
<evidence type="ECO:0000313" key="3">
    <source>
        <dbReference type="Proteomes" id="UP000663829"/>
    </source>
</evidence>
<dbReference type="Proteomes" id="UP000681722">
    <property type="component" value="Unassembled WGS sequence"/>
</dbReference>
<organism evidence="1 3">
    <name type="scientific">Didymodactylos carnosus</name>
    <dbReference type="NCBI Taxonomy" id="1234261"/>
    <lineage>
        <taxon>Eukaryota</taxon>
        <taxon>Metazoa</taxon>
        <taxon>Spiralia</taxon>
        <taxon>Gnathifera</taxon>
        <taxon>Rotifera</taxon>
        <taxon>Eurotatoria</taxon>
        <taxon>Bdelloidea</taxon>
        <taxon>Philodinida</taxon>
        <taxon>Philodinidae</taxon>
        <taxon>Didymodactylos</taxon>
    </lineage>
</organism>
<comment type="caution">
    <text evidence="1">The sequence shown here is derived from an EMBL/GenBank/DDBJ whole genome shotgun (WGS) entry which is preliminary data.</text>
</comment>
<proteinExistence type="predicted"/>
<accession>A0A816CZQ0</accession>
<dbReference type="Proteomes" id="UP000663829">
    <property type="component" value="Unassembled WGS sequence"/>
</dbReference>
<gene>
    <name evidence="1" type="ORF">GPM918_LOCUS44279</name>
    <name evidence="2" type="ORF">SRO942_LOCUS46055</name>
</gene>